<name>A0A1I5CPP2_9MICO</name>
<dbReference type="Proteomes" id="UP000198867">
    <property type="component" value="Unassembled WGS sequence"/>
</dbReference>
<sequence>MKSSLAEQKKLLELQTIDAGLVRVAHREKSLPESAEYAQVSAERTALSGRLASELGALEDAKTELGRLESDAAVVEARIARDTERVNHTSSVKDVTALESELESLRRRKNNLEDMEIVVMERVEEAEGQLASTQAIDTELQAKLTDIAARRKAALDSLSQERATFTAQRGVLEDSVAGDLLALYEKVRTRSGTGAALFRAGTCGACTITLTGNELQKVRAAEIDDVIQCPECSAIMVRTEESGLW</sequence>
<feature type="coiled-coil region" evidence="1">
    <location>
        <begin position="58"/>
        <end position="115"/>
    </location>
</feature>
<dbReference type="OrthoDB" id="9784388at2"/>
<protein>
    <submittedName>
        <fullName evidence="4">Uncharacterized protein</fullName>
    </submittedName>
</protein>
<evidence type="ECO:0000259" key="3">
    <source>
        <dbReference type="Pfam" id="PF24481"/>
    </source>
</evidence>
<dbReference type="STRING" id="995034.SAMN05216219_2462"/>
<keyword evidence="5" id="KW-1185">Reference proteome</keyword>
<evidence type="ECO:0000256" key="1">
    <source>
        <dbReference type="SAM" id="Coils"/>
    </source>
</evidence>
<dbReference type="AlphaFoldDB" id="A0A1I5CPP2"/>
<gene>
    <name evidence="4" type="ORF">SAMN05216219_2462</name>
</gene>
<dbReference type="InterPro" id="IPR052376">
    <property type="entry name" value="Oxidative_Scav/Glycosyltrans"/>
</dbReference>
<dbReference type="InterPro" id="IPR003743">
    <property type="entry name" value="Zf-RING_7"/>
</dbReference>
<reference evidence="5" key="1">
    <citation type="submission" date="2016-10" db="EMBL/GenBank/DDBJ databases">
        <authorList>
            <person name="Varghese N."/>
            <person name="Submissions S."/>
        </authorList>
    </citation>
    <scope>NUCLEOTIDE SEQUENCE [LARGE SCALE GENOMIC DNA]</scope>
    <source>
        <strain evidence="5">CGMCC 1.11101</strain>
    </source>
</reference>
<dbReference type="Pfam" id="PF24481">
    <property type="entry name" value="CT398_CC"/>
    <property type="match status" value="1"/>
</dbReference>
<dbReference type="PANTHER" id="PTHR39082:SF1">
    <property type="entry name" value="SCAVENGER RECEPTOR CLASS A MEMBER 3"/>
    <property type="match status" value="1"/>
</dbReference>
<feature type="domain" description="CT398-like coiled coil hairpin" evidence="3">
    <location>
        <begin position="14"/>
        <end position="192"/>
    </location>
</feature>
<dbReference type="RefSeq" id="WP_090711855.1">
    <property type="nucleotide sequence ID" value="NZ_FOVM01000007.1"/>
</dbReference>
<dbReference type="PANTHER" id="PTHR39082">
    <property type="entry name" value="PHOSPHOLIPASE C-BETA-2-RELATED"/>
    <property type="match status" value="1"/>
</dbReference>
<dbReference type="Gene3D" id="1.10.287.1490">
    <property type="match status" value="1"/>
</dbReference>
<organism evidence="4 5">
    <name type="scientific">Mycetocola miduiensis</name>
    <dbReference type="NCBI Taxonomy" id="995034"/>
    <lineage>
        <taxon>Bacteria</taxon>
        <taxon>Bacillati</taxon>
        <taxon>Actinomycetota</taxon>
        <taxon>Actinomycetes</taxon>
        <taxon>Micrococcales</taxon>
        <taxon>Microbacteriaceae</taxon>
        <taxon>Mycetocola</taxon>
    </lineage>
</organism>
<evidence type="ECO:0000313" key="4">
    <source>
        <dbReference type="EMBL" id="SFN88836.1"/>
    </source>
</evidence>
<dbReference type="InterPro" id="IPR056003">
    <property type="entry name" value="CT398_CC_hairpin"/>
</dbReference>
<dbReference type="EMBL" id="FOVM01000007">
    <property type="protein sequence ID" value="SFN88836.1"/>
    <property type="molecule type" value="Genomic_DNA"/>
</dbReference>
<evidence type="ECO:0000259" key="2">
    <source>
        <dbReference type="Pfam" id="PF02591"/>
    </source>
</evidence>
<proteinExistence type="predicted"/>
<feature type="domain" description="C4-type zinc ribbon" evidence="2">
    <location>
        <begin position="202"/>
        <end position="236"/>
    </location>
</feature>
<accession>A0A1I5CPP2</accession>
<keyword evidence="1" id="KW-0175">Coiled coil</keyword>
<evidence type="ECO:0000313" key="5">
    <source>
        <dbReference type="Proteomes" id="UP000198867"/>
    </source>
</evidence>
<dbReference type="Pfam" id="PF02591">
    <property type="entry name" value="Zn_ribbon_9"/>
    <property type="match status" value="1"/>
</dbReference>